<dbReference type="Proteomes" id="UP000295620">
    <property type="component" value="Unassembled WGS sequence"/>
</dbReference>
<keyword evidence="1" id="KW-0732">Signal</keyword>
<evidence type="ECO:0000313" key="3">
    <source>
        <dbReference type="Proteomes" id="UP000295620"/>
    </source>
</evidence>
<gene>
    <name evidence="2" type="ORF">ATK78_3073</name>
</gene>
<dbReference type="OrthoDB" id="668980at2"/>
<keyword evidence="3" id="KW-1185">Reference proteome</keyword>
<feature type="signal peptide" evidence="1">
    <location>
        <begin position="1"/>
        <end position="21"/>
    </location>
</feature>
<dbReference type="InterPro" id="IPR011250">
    <property type="entry name" value="OMP/PagP_B-barrel"/>
</dbReference>
<sequence length="174" mass="18560">MRNLSFVTILLFFLSVSAVNAQTGPVTNGPRLGIGADFAFPQNNSKNNPNYGAGASLLYQHPLAKALNLTVNVGYLRFNGDPVFANIKYRQGFVPIKAGLRLYVTGKFFAAGELGASISTANGNGKGTGFAYAPNLGFEFPVSNSGSIDLSARYENWSGNNNMSFIGLRAGFNF</sequence>
<evidence type="ECO:0000313" key="2">
    <source>
        <dbReference type="EMBL" id="TDQ08557.1"/>
    </source>
</evidence>
<proteinExistence type="predicted"/>
<protein>
    <recommendedName>
        <fullName evidence="4">Outer membrane protein with beta-barrel domain</fullName>
    </recommendedName>
</protein>
<organism evidence="2 3">
    <name type="scientific">Pedobacter metabolipauper</name>
    <dbReference type="NCBI Taxonomy" id="425513"/>
    <lineage>
        <taxon>Bacteria</taxon>
        <taxon>Pseudomonadati</taxon>
        <taxon>Bacteroidota</taxon>
        <taxon>Sphingobacteriia</taxon>
        <taxon>Sphingobacteriales</taxon>
        <taxon>Sphingobacteriaceae</taxon>
        <taxon>Pedobacter</taxon>
    </lineage>
</organism>
<accession>A0A4R6ST91</accession>
<comment type="caution">
    <text evidence="2">The sequence shown here is derived from an EMBL/GenBank/DDBJ whole genome shotgun (WGS) entry which is preliminary data.</text>
</comment>
<name>A0A4R6ST91_9SPHI</name>
<evidence type="ECO:0008006" key="4">
    <source>
        <dbReference type="Google" id="ProtNLM"/>
    </source>
</evidence>
<dbReference type="SUPFAM" id="SSF56925">
    <property type="entry name" value="OMPA-like"/>
    <property type="match status" value="1"/>
</dbReference>
<dbReference type="AlphaFoldDB" id="A0A4R6ST91"/>
<dbReference type="RefSeq" id="WP_133576914.1">
    <property type="nucleotide sequence ID" value="NZ_SNYC01000005.1"/>
</dbReference>
<feature type="chain" id="PRO_5020894602" description="Outer membrane protein with beta-barrel domain" evidence="1">
    <location>
        <begin position="22"/>
        <end position="174"/>
    </location>
</feature>
<evidence type="ECO:0000256" key="1">
    <source>
        <dbReference type="SAM" id="SignalP"/>
    </source>
</evidence>
<reference evidence="2 3" key="1">
    <citation type="submission" date="2019-03" db="EMBL/GenBank/DDBJ databases">
        <title>Genomic Encyclopedia of Archaeal and Bacterial Type Strains, Phase II (KMG-II): from individual species to whole genera.</title>
        <authorList>
            <person name="Goeker M."/>
        </authorList>
    </citation>
    <scope>NUCLEOTIDE SEQUENCE [LARGE SCALE GENOMIC DNA]</scope>
    <source>
        <strain evidence="2 3">DSM 19035</strain>
    </source>
</reference>
<dbReference type="EMBL" id="SNYC01000005">
    <property type="protein sequence ID" value="TDQ08557.1"/>
    <property type="molecule type" value="Genomic_DNA"/>
</dbReference>